<proteinExistence type="predicted"/>
<dbReference type="GO" id="GO:0004100">
    <property type="term" value="F:chitin synthase activity"/>
    <property type="evidence" value="ECO:0007669"/>
    <property type="project" value="UniProtKB-EC"/>
</dbReference>
<protein>
    <recommendedName>
        <fullName evidence="2">chitin synthase</fullName>
        <ecNumber evidence="2">2.4.1.16</ecNumber>
    </recommendedName>
</protein>
<keyword evidence="6 9" id="KW-0812">Transmembrane</keyword>
<evidence type="ECO:0000256" key="6">
    <source>
        <dbReference type="ARBA" id="ARBA00022692"/>
    </source>
</evidence>
<feature type="transmembrane region" description="Helical" evidence="9">
    <location>
        <begin position="896"/>
        <end position="929"/>
    </location>
</feature>
<evidence type="ECO:0000256" key="5">
    <source>
        <dbReference type="ARBA" id="ARBA00022679"/>
    </source>
</evidence>
<feature type="transmembrane region" description="Helical" evidence="9">
    <location>
        <begin position="647"/>
        <end position="665"/>
    </location>
</feature>
<dbReference type="Proteomes" id="UP000688137">
    <property type="component" value="Unassembled WGS sequence"/>
</dbReference>
<evidence type="ECO:0000256" key="2">
    <source>
        <dbReference type="ARBA" id="ARBA00012543"/>
    </source>
</evidence>
<feature type="transmembrane region" description="Helical" evidence="9">
    <location>
        <begin position="869"/>
        <end position="890"/>
    </location>
</feature>
<evidence type="ECO:0000313" key="11">
    <source>
        <dbReference type="Proteomes" id="UP000688137"/>
    </source>
</evidence>
<keyword evidence="8" id="KW-0961">Cell wall biogenesis/degradation</keyword>
<dbReference type="Pfam" id="PF01644">
    <property type="entry name" value="Chitin_synth_1"/>
    <property type="match status" value="2"/>
</dbReference>
<evidence type="ECO:0000256" key="1">
    <source>
        <dbReference type="ARBA" id="ARBA00004651"/>
    </source>
</evidence>
<dbReference type="EMBL" id="CAJJDM010000138">
    <property type="protein sequence ID" value="CAD8108022.1"/>
    <property type="molecule type" value="Genomic_DNA"/>
</dbReference>
<dbReference type="PANTHER" id="PTHR22914">
    <property type="entry name" value="CHITIN SYNTHASE"/>
    <property type="match status" value="1"/>
</dbReference>
<evidence type="ECO:0000256" key="4">
    <source>
        <dbReference type="ARBA" id="ARBA00022676"/>
    </source>
</evidence>
<name>A0A8S1PYD7_PARPR</name>
<dbReference type="GO" id="GO:0005886">
    <property type="term" value="C:plasma membrane"/>
    <property type="evidence" value="ECO:0007669"/>
    <property type="project" value="UniProtKB-SubCell"/>
</dbReference>
<dbReference type="PANTHER" id="PTHR22914:SF9">
    <property type="entry name" value="CHITIN SYNTHASE 1"/>
    <property type="match status" value="1"/>
</dbReference>
<dbReference type="EC" id="2.4.1.16" evidence="2"/>
<feature type="transmembrane region" description="Helical" evidence="9">
    <location>
        <begin position="686"/>
        <end position="707"/>
    </location>
</feature>
<dbReference type="AlphaFoldDB" id="A0A8S1PYD7"/>
<dbReference type="GO" id="GO:0006031">
    <property type="term" value="P:chitin biosynthetic process"/>
    <property type="evidence" value="ECO:0007669"/>
    <property type="project" value="TreeGrafter"/>
</dbReference>
<evidence type="ECO:0000256" key="9">
    <source>
        <dbReference type="SAM" id="Phobius"/>
    </source>
</evidence>
<keyword evidence="4" id="KW-0328">Glycosyltransferase</keyword>
<feature type="transmembrane region" description="Helical" evidence="9">
    <location>
        <begin position="809"/>
        <end position="825"/>
    </location>
</feature>
<dbReference type="GO" id="GO:0071555">
    <property type="term" value="P:cell wall organization"/>
    <property type="evidence" value="ECO:0007669"/>
    <property type="project" value="UniProtKB-KW"/>
</dbReference>
<keyword evidence="11" id="KW-1185">Reference proteome</keyword>
<dbReference type="OMA" id="CEYDIGH"/>
<organism evidence="10 11">
    <name type="scientific">Paramecium primaurelia</name>
    <dbReference type="NCBI Taxonomy" id="5886"/>
    <lineage>
        <taxon>Eukaryota</taxon>
        <taxon>Sar</taxon>
        <taxon>Alveolata</taxon>
        <taxon>Ciliophora</taxon>
        <taxon>Intramacronucleata</taxon>
        <taxon>Oligohymenophorea</taxon>
        <taxon>Peniculida</taxon>
        <taxon>Parameciidae</taxon>
        <taxon>Paramecium</taxon>
    </lineage>
</organism>
<keyword evidence="9" id="KW-1133">Transmembrane helix</keyword>
<keyword evidence="3" id="KW-1003">Cell membrane</keyword>
<feature type="transmembrane region" description="Helical" evidence="9">
    <location>
        <begin position="740"/>
        <end position="763"/>
    </location>
</feature>
<evidence type="ECO:0000256" key="7">
    <source>
        <dbReference type="ARBA" id="ARBA00023136"/>
    </source>
</evidence>
<dbReference type="InterPro" id="IPR004835">
    <property type="entry name" value="Chitin_synth"/>
</dbReference>
<comment type="caution">
    <text evidence="10">The sequence shown here is derived from an EMBL/GenBank/DDBJ whole genome shotgun (WGS) entry which is preliminary data.</text>
</comment>
<evidence type="ECO:0000313" key="10">
    <source>
        <dbReference type="EMBL" id="CAD8108022.1"/>
    </source>
</evidence>
<accession>A0A8S1PYD7</accession>
<sequence>MYISTQIGRCIVEEPDLKNRMLYKTLELELQYDGGLKVVKNTFQNDQQYNLKTFDLRKRFNLIPMNIFQQSNQQIQKAERRQNQEASRNFRSMNFTQKIKEYEEIYDHTHNGLLSALIYESKQKEIAQSQQQPQNSEDQNQIMFQDNSVNAMKLLVCITMFREPLTQLQKSIDGVVQSLDAFMKYGIAPHQIGVCVFFDGIENIHNVIDENGAAYHENIIPYFKSHLDEEYGIKDKKTLDYQYWEYKKHKKFFNDYNPENIINLRKNKELLLKKYKKYRDSLLPIMKVQKGLQWLPQDEWVETNIIQAMIRQYELSKQYIQDRENTAWVYQGRHVHKECTMPIFYVFKFKNGSKLSSHLWFFKGFCEELKPDYCLLMDCGAVPAKNSIFRLICTMEADPKIGGVCGNMRIEEEIGNNDIQNDQQMDILSKILNKHFFSIKKCQQCEYDIGHTLDKNYESALNYIHVLPGAFSAYRYKAFTQHYVRRSKQRDQIRNFMQDFKRNTSDNQQEPNNDIEKDQSCQNLNTQTKYNILNFYLRQVMESNYQYSSITEANMFLAEDRVLCLLLFCQDFYLKYIPDAIVYVDACQSLIDLLFQRRRWINGSWFALNYVQETYHEKLEDSSHTWEAKQLFKFSIICAGLNQLQQYFFQSFQIVWLYMILQAVVDSNGTMKDQNYNHLQESTDNIIVSVILGIYIFLVLMLVYLSLTFDQQILNNLSGSRDESKKQIQEKVKNYYYSRYYFVSTILGLMSLATVAYTIYLLIQQIILELTFVEFIEVPNVPQSYYSLLIVINFGILGLPFLFTLVTQPSIILSVVVNAIHYFYYQPTYTHLFITYAFCRIDDLSWGTKGLTEDNSQNKVFTDKIYKKYLFVIKWILLNCILSGILILLLKMDISILPSFLILFVSVILTVISILKGFLAIVHLIQFYMPSGTKDKREKLINNIDQRKDTLERGKTYNINLQNFFKPQNVK</sequence>
<gene>
    <name evidence="10" type="ORF">PPRIM_AZ9-3.1.T1350134</name>
</gene>
<evidence type="ECO:0000256" key="8">
    <source>
        <dbReference type="ARBA" id="ARBA00023316"/>
    </source>
</evidence>
<evidence type="ECO:0000256" key="3">
    <source>
        <dbReference type="ARBA" id="ARBA00022475"/>
    </source>
</evidence>
<reference evidence="10" key="1">
    <citation type="submission" date="2021-01" db="EMBL/GenBank/DDBJ databases">
        <authorList>
            <consortium name="Genoscope - CEA"/>
            <person name="William W."/>
        </authorList>
    </citation>
    <scope>NUCLEOTIDE SEQUENCE</scope>
</reference>
<feature type="transmembrane region" description="Helical" evidence="9">
    <location>
        <begin position="784"/>
        <end position="803"/>
    </location>
</feature>
<keyword evidence="5" id="KW-0808">Transferase</keyword>
<comment type="subcellular location">
    <subcellularLocation>
        <location evidence="1">Cell membrane</location>
        <topology evidence="1">Multi-pass membrane protein</topology>
    </subcellularLocation>
</comment>
<keyword evidence="7 9" id="KW-0472">Membrane</keyword>